<accession>A0AAW4VIB0</accession>
<proteinExistence type="predicted"/>
<comment type="caution">
    <text evidence="2">The sequence shown here is derived from an EMBL/GenBank/DDBJ whole genome shotgun (WGS) entry which is preliminary data.</text>
</comment>
<dbReference type="Pfam" id="PF18050">
    <property type="entry name" value="Cyclophil_like2"/>
    <property type="match status" value="1"/>
</dbReference>
<reference evidence="2" key="1">
    <citation type="submission" date="2021-10" db="EMBL/GenBank/DDBJ databases">
        <title>Collection of gut derived symbiotic bacterial strains cultured from healthy donors.</title>
        <authorList>
            <person name="Lin H."/>
            <person name="Littmann E."/>
            <person name="Kohout C."/>
            <person name="Pamer E.G."/>
        </authorList>
    </citation>
    <scope>NUCLEOTIDE SEQUENCE</scope>
    <source>
        <strain evidence="2">DFI.5.2</strain>
    </source>
</reference>
<dbReference type="SUPFAM" id="SSF50891">
    <property type="entry name" value="Cyclophilin-like"/>
    <property type="match status" value="1"/>
</dbReference>
<dbReference type="EMBL" id="JAJDKQ010000007">
    <property type="protein sequence ID" value="MCB8561388.1"/>
    <property type="molecule type" value="Genomic_DNA"/>
</dbReference>
<dbReference type="RefSeq" id="WP_117871915.1">
    <property type="nucleotide sequence ID" value="NZ_JAJDKQ010000007.1"/>
</dbReference>
<evidence type="ECO:0000313" key="2">
    <source>
        <dbReference type="EMBL" id="MCB8561388.1"/>
    </source>
</evidence>
<evidence type="ECO:0000259" key="1">
    <source>
        <dbReference type="Pfam" id="PF18050"/>
    </source>
</evidence>
<gene>
    <name evidence="2" type="ORF">LJD74_05080</name>
</gene>
<feature type="domain" description="Cyclophilin-like" evidence="1">
    <location>
        <begin position="3"/>
        <end position="109"/>
    </location>
</feature>
<dbReference type="InterPro" id="IPR029000">
    <property type="entry name" value="Cyclophilin-like_dom_sf"/>
</dbReference>
<organism evidence="2 3">
    <name type="scientific">Faecalibacillus intestinalis</name>
    <dbReference type="NCBI Taxonomy" id="1982626"/>
    <lineage>
        <taxon>Bacteria</taxon>
        <taxon>Bacillati</taxon>
        <taxon>Bacillota</taxon>
        <taxon>Erysipelotrichia</taxon>
        <taxon>Erysipelotrichales</taxon>
        <taxon>Coprobacillaceae</taxon>
        <taxon>Faecalibacillus</taxon>
    </lineage>
</organism>
<dbReference type="Proteomes" id="UP001197827">
    <property type="component" value="Unassembled WGS sequence"/>
</dbReference>
<name>A0AAW4VIB0_9FIRM</name>
<protein>
    <recommendedName>
        <fullName evidence="1">Cyclophilin-like domain-containing protein</fullName>
    </recommendedName>
</protein>
<dbReference type="Gene3D" id="2.40.100.20">
    <property type="match status" value="1"/>
</dbReference>
<evidence type="ECO:0000313" key="3">
    <source>
        <dbReference type="Proteomes" id="UP001197827"/>
    </source>
</evidence>
<sequence length="113" mass="12878">MLLEVNGYTFEVELENNTSAKALKEYVSKEKRTLSLDDYGNFEKEGNLGITLPRNDETITTKEGDLILYLGNKLCLYYNQNTWDFTKLGHIKDTTHLKEVLGKGSVQVALLMK</sequence>
<dbReference type="AlphaFoldDB" id="A0AAW4VIB0"/>
<dbReference type="InterPro" id="IPR041183">
    <property type="entry name" value="Cyclophilin-like"/>
</dbReference>